<proteinExistence type="predicted"/>
<reference evidence="1 2" key="1">
    <citation type="submission" date="2018-08" db="EMBL/GenBank/DDBJ databases">
        <title>The metabolism and importance of syntrophic acetate oxidation coupled to methane or sulfide production in haloalkaline environments.</title>
        <authorList>
            <person name="Timmers P.H.A."/>
            <person name="Vavourakis C.D."/>
            <person name="Sorokin D.Y."/>
            <person name="Sinninghe Damste J.S."/>
            <person name="Muyzer G."/>
            <person name="Stams A.J.M."/>
            <person name="Plugge C.M."/>
        </authorList>
    </citation>
    <scope>NUCLEOTIDE SEQUENCE [LARGE SCALE GENOMIC DNA]</scope>
    <source>
        <strain evidence="1">MSAO_Arc3</strain>
    </source>
</reference>
<dbReference type="Proteomes" id="UP000284763">
    <property type="component" value="Unassembled WGS sequence"/>
</dbReference>
<gene>
    <name evidence="1" type="ORF">D5R95_05760</name>
</gene>
<evidence type="ECO:0000313" key="2">
    <source>
        <dbReference type="Proteomes" id="UP000284763"/>
    </source>
</evidence>
<organism evidence="1 2">
    <name type="scientific">Methanosalsum natronophilum</name>
    <dbReference type="NCBI Taxonomy" id="768733"/>
    <lineage>
        <taxon>Archaea</taxon>
        <taxon>Methanobacteriati</taxon>
        <taxon>Methanobacteriota</taxon>
        <taxon>Stenosarchaea group</taxon>
        <taxon>Methanomicrobia</taxon>
        <taxon>Methanosarcinales</taxon>
        <taxon>Methanosarcinaceae</taxon>
        <taxon>Methanosalsum</taxon>
    </lineage>
</organism>
<name>A0A3R7XHN1_9EURY</name>
<protein>
    <submittedName>
        <fullName evidence="1">Uncharacterized protein</fullName>
    </submittedName>
</protein>
<comment type="caution">
    <text evidence="1">The sequence shown here is derived from an EMBL/GenBank/DDBJ whole genome shotgun (WGS) entry which is preliminary data.</text>
</comment>
<sequence>MLYNAGVYIEVLLKQGFLLHTLNANTQPFIISHNFPVSQGILFYSVAKIANFRRIYFYHQL</sequence>
<dbReference type="AlphaFoldDB" id="A0A3R7XHN1"/>
<accession>A0A3R7XHN1</accession>
<evidence type="ECO:0000313" key="1">
    <source>
        <dbReference type="EMBL" id="RQD84446.1"/>
    </source>
</evidence>
<dbReference type="EMBL" id="QZAB01000360">
    <property type="protein sequence ID" value="RQD84446.1"/>
    <property type="molecule type" value="Genomic_DNA"/>
</dbReference>